<dbReference type="SUPFAM" id="SSF51735">
    <property type="entry name" value="NAD(P)-binding Rossmann-fold domains"/>
    <property type="match status" value="1"/>
</dbReference>
<evidence type="ECO:0008006" key="3">
    <source>
        <dbReference type="Google" id="ProtNLM"/>
    </source>
</evidence>
<organism evidence="1 2">
    <name type="scientific">Phytophthora cactorum</name>
    <dbReference type="NCBI Taxonomy" id="29920"/>
    <lineage>
        <taxon>Eukaryota</taxon>
        <taxon>Sar</taxon>
        <taxon>Stramenopiles</taxon>
        <taxon>Oomycota</taxon>
        <taxon>Peronosporomycetes</taxon>
        <taxon>Peronosporales</taxon>
        <taxon>Peronosporaceae</taxon>
        <taxon>Phytophthora</taxon>
    </lineage>
</organism>
<dbReference type="Gene3D" id="3.40.50.720">
    <property type="entry name" value="NAD(P)-binding Rossmann-like Domain"/>
    <property type="match status" value="1"/>
</dbReference>
<gene>
    <name evidence="1" type="ORF">PC115_g6326</name>
</gene>
<dbReference type="AlphaFoldDB" id="A0A8T1D266"/>
<name>A0A8T1D266_9STRA</name>
<proteinExistence type="predicted"/>
<dbReference type="Proteomes" id="UP000774804">
    <property type="component" value="Unassembled WGS sequence"/>
</dbReference>
<evidence type="ECO:0000313" key="2">
    <source>
        <dbReference type="Proteomes" id="UP000774804"/>
    </source>
</evidence>
<dbReference type="InterPro" id="IPR036291">
    <property type="entry name" value="NAD(P)-bd_dom_sf"/>
</dbReference>
<comment type="caution">
    <text evidence="1">The sequence shown here is derived from an EMBL/GenBank/DDBJ whole genome shotgun (WGS) entry which is preliminary data.</text>
</comment>
<dbReference type="EMBL" id="RCMI01000140">
    <property type="protein sequence ID" value="KAG2930851.1"/>
    <property type="molecule type" value="Genomic_DNA"/>
</dbReference>
<protein>
    <recommendedName>
        <fullName evidence="3">NAD(P)-binding domain</fullName>
    </recommendedName>
</protein>
<accession>A0A8T1D266</accession>
<sequence>MATINKTVLVTDSTRGIGLALVEHFLRAGWNIIGTARAGSNAEKLNALVPYKVVLWIRATRLPSSR</sequence>
<dbReference type="VEuPathDB" id="FungiDB:PC110_g16229"/>
<reference evidence="1" key="1">
    <citation type="submission" date="2018-10" db="EMBL/GenBank/DDBJ databases">
        <title>Effector identification in a new, highly contiguous assembly of the strawberry crown rot pathogen Phytophthora cactorum.</title>
        <authorList>
            <person name="Armitage A.D."/>
            <person name="Nellist C.F."/>
            <person name="Bates H."/>
            <person name="Vickerstaff R.J."/>
            <person name="Harrison R.J."/>
        </authorList>
    </citation>
    <scope>NUCLEOTIDE SEQUENCE</scope>
    <source>
        <strain evidence="1">4032</strain>
    </source>
</reference>
<evidence type="ECO:0000313" key="1">
    <source>
        <dbReference type="EMBL" id="KAG2930851.1"/>
    </source>
</evidence>